<evidence type="ECO:0000313" key="4">
    <source>
        <dbReference type="EMBL" id="ROO82997.1"/>
    </source>
</evidence>
<dbReference type="AlphaFoldDB" id="A0A3N1CNT9"/>
<dbReference type="PANTHER" id="PTHR33744">
    <property type="entry name" value="CARBOHYDRATE DIACID REGULATOR"/>
    <property type="match status" value="1"/>
</dbReference>
<gene>
    <name evidence="4" type="ORF">EDD29_0485</name>
</gene>
<dbReference type="Gene3D" id="1.10.10.2840">
    <property type="entry name" value="PucR C-terminal helix-turn-helix domain"/>
    <property type="match status" value="1"/>
</dbReference>
<name>A0A3N1CNT9_9ACTN</name>
<dbReference type="Pfam" id="PF13556">
    <property type="entry name" value="HTH_30"/>
    <property type="match status" value="1"/>
</dbReference>
<evidence type="ECO:0000313" key="5">
    <source>
        <dbReference type="Proteomes" id="UP000272400"/>
    </source>
</evidence>
<dbReference type="InterPro" id="IPR041522">
    <property type="entry name" value="CdaR_GGDEF"/>
</dbReference>
<comment type="similarity">
    <text evidence="1">Belongs to the CdaR family.</text>
</comment>
<dbReference type="OrthoDB" id="3190266at2"/>
<dbReference type="InterPro" id="IPR025736">
    <property type="entry name" value="PucR_C-HTH_dom"/>
</dbReference>
<dbReference type="PANTHER" id="PTHR33744:SF17">
    <property type="entry name" value="CONSERVED PROTEIN"/>
    <property type="match status" value="1"/>
</dbReference>
<evidence type="ECO:0000259" key="3">
    <source>
        <dbReference type="Pfam" id="PF17853"/>
    </source>
</evidence>
<feature type="domain" description="PucR C-terminal helix-turn-helix" evidence="2">
    <location>
        <begin position="347"/>
        <end position="401"/>
    </location>
</feature>
<evidence type="ECO:0000259" key="2">
    <source>
        <dbReference type="Pfam" id="PF13556"/>
    </source>
</evidence>
<organism evidence="4 5">
    <name type="scientific">Actinocorallia herbida</name>
    <dbReference type="NCBI Taxonomy" id="58109"/>
    <lineage>
        <taxon>Bacteria</taxon>
        <taxon>Bacillati</taxon>
        <taxon>Actinomycetota</taxon>
        <taxon>Actinomycetes</taxon>
        <taxon>Streptosporangiales</taxon>
        <taxon>Thermomonosporaceae</taxon>
        <taxon>Actinocorallia</taxon>
    </lineage>
</organism>
<accession>A0A3N1CNT9</accession>
<dbReference type="RefSeq" id="WP_148085855.1">
    <property type="nucleotide sequence ID" value="NZ_RJKE01000001.1"/>
</dbReference>
<dbReference type="InterPro" id="IPR042070">
    <property type="entry name" value="PucR_C-HTH_sf"/>
</dbReference>
<feature type="domain" description="CdaR GGDEF-like" evidence="3">
    <location>
        <begin position="170"/>
        <end position="290"/>
    </location>
</feature>
<dbReference type="InterPro" id="IPR051448">
    <property type="entry name" value="CdaR-like_regulators"/>
</dbReference>
<dbReference type="GO" id="GO:0003677">
    <property type="term" value="F:DNA binding"/>
    <property type="evidence" value="ECO:0007669"/>
    <property type="project" value="UniProtKB-KW"/>
</dbReference>
<proteinExistence type="inferred from homology"/>
<evidence type="ECO:0000256" key="1">
    <source>
        <dbReference type="ARBA" id="ARBA00006754"/>
    </source>
</evidence>
<comment type="caution">
    <text evidence="4">The sequence shown here is derived from an EMBL/GenBank/DDBJ whole genome shotgun (WGS) entry which is preliminary data.</text>
</comment>
<protein>
    <submittedName>
        <fullName evidence="4">DNA-binding PucR family transcriptional regulator</fullName>
    </submittedName>
</protein>
<dbReference type="EMBL" id="RJKE01000001">
    <property type="protein sequence ID" value="ROO82997.1"/>
    <property type="molecule type" value="Genomic_DNA"/>
</dbReference>
<keyword evidence="5" id="KW-1185">Reference proteome</keyword>
<dbReference type="Proteomes" id="UP000272400">
    <property type="component" value="Unassembled WGS sequence"/>
</dbReference>
<dbReference type="Pfam" id="PF17853">
    <property type="entry name" value="GGDEF_2"/>
    <property type="match status" value="1"/>
</dbReference>
<reference evidence="4 5" key="1">
    <citation type="submission" date="2018-11" db="EMBL/GenBank/DDBJ databases">
        <title>Sequencing the genomes of 1000 actinobacteria strains.</title>
        <authorList>
            <person name="Klenk H.-P."/>
        </authorList>
    </citation>
    <scope>NUCLEOTIDE SEQUENCE [LARGE SCALE GENOMIC DNA]</scope>
    <source>
        <strain evidence="4 5">DSM 44254</strain>
    </source>
</reference>
<keyword evidence="4" id="KW-0238">DNA-binding</keyword>
<sequence length="413" mass="43726">MDQPPSGARSGGGDLFALARSVATVSGGLVVIEDAAHQVIAYSPSAEGADAVRLRTILDRACPRAVVEALRADGVLQRLAAREEVVEVATGAEMRPRMAIGVSAGSRPLGSIWVQEAELPLDPQTPNALVGAARIAARLLLDNAYGGAAEVQEANRANLTHGLLTGRFPAASLAAQLGVDPASSAAVVGIDLRDTAEESQRELDLAEARELVAVHAAAYRRNAMIAEACGQIYVMLPGCPEDDRALLSWTAEAVAGLRRHIGHPVQAAYAGIAPRLDDIPDFKRVACRILQVAAERPDQAVTSHTDVRSALLLREMLDVLGRHGVHHPALEGLVAADTRQGTDLAVSLRHYLDAFGDVAQAAQVLHVHPNTLRHRVRRATDLTGLDLDDPDERLAATVMLRMLTAPADSPVIP</sequence>